<evidence type="ECO:0000256" key="4">
    <source>
        <dbReference type="ARBA" id="ARBA00022692"/>
    </source>
</evidence>
<comment type="subcellular location">
    <subcellularLocation>
        <location evidence="1">Cell membrane</location>
        <topology evidence="1">Multi-pass membrane protein</topology>
    </subcellularLocation>
</comment>
<dbReference type="PRINTS" id="PR00237">
    <property type="entry name" value="GPCRRHODOPSN"/>
</dbReference>
<protein>
    <submittedName>
        <fullName evidence="15">G protein-coupled receptor 184</fullName>
    </submittedName>
</protein>
<evidence type="ECO:0000313" key="15">
    <source>
        <dbReference type="Ensembl" id="ENSSANP00000014772.1"/>
    </source>
</evidence>
<dbReference type="SUPFAM" id="SSF81321">
    <property type="entry name" value="Family A G protein-coupled receptor-like"/>
    <property type="match status" value="1"/>
</dbReference>
<dbReference type="Ensembl" id="ENSSANT00000015739.1">
    <property type="protein sequence ID" value="ENSSANP00000014772.1"/>
    <property type="gene ID" value="ENSSANG00000007798.1"/>
</dbReference>
<dbReference type="GO" id="GO:0000082">
    <property type="term" value="P:G1/S transition of mitotic cell cycle"/>
    <property type="evidence" value="ECO:0007669"/>
    <property type="project" value="TreeGrafter"/>
</dbReference>
<evidence type="ECO:0000256" key="10">
    <source>
        <dbReference type="ARBA" id="ARBA00023180"/>
    </source>
</evidence>
<dbReference type="PRINTS" id="PR01157">
    <property type="entry name" value="P2YPURNOCPTR"/>
</dbReference>
<reference evidence="15" key="2">
    <citation type="submission" date="2025-09" db="UniProtKB">
        <authorList>
            <consortium name="Ensembl"/>
        </authorList>
    </citation>
    <scope>IDENTIFICATION</scope>
</reference>
<dbReference type="GO" id="GO:0010972">
    <property type="term" value="P:negative regulation of G2/M transition of mitotic cell cycle"/>
    <property type="evidence" value="ECO:0007669"/>
    <property type="project" value="TreeGrafter"/>
</dbReference>
<keyword evidence="11 12" id="KW-0807">Transducer</keyword>
<keyword evidence="9 12" id="KW-0675">Receptor</keyword>
<keyword evidence="8" id="KW-1015">Disulfide bond</keyword>
<evidence type="ECO:0000256" key="8">
    <source>
        <dbReference type="ARBA" id="ARBA00023157"/>
    </source>
</evidence>
<dbReference type="PANTHER" id="PTHR24234">
    <property type="entry name" value="LYSOPHOSPHATIDIC ACID RECEPTOR 5/SPHINGOSYLPHOSPHORYLCHOLINE RECEPTOR"/>
    <property type="match status" value="1"/>
</dbReference>
<dbReference type="Gene3D" id="1.20.1070.10">
    <property type="entry name" value="Rhodopsin 7-helix transmembrane proteins"/>
    <property type="match status" value="1"/>
</dbReference>
<feature type="domain" description="G-protein coupled receptors family 1 profile" evidence="14">
    <location>
        <begin position="43"/>
        <end position="298"/>
    </location>
</feature>
<feature type="transmembrane region" description="Helical" evidence="13">
    <location>
        <begin position="193"/>
        <end position="214"/>
    </location>
</feature>
<keyword evidence="7 13" id="KW-0472">Membrane</keyword>
<dbReference type="PROSITE" id="PS00237">
    <property type="entry name" value="G_PROTEIN_RECEP_F1_1"/>
    <property type="match status" value="1"/>
</dbReference>
<dbReference type="Pfam" id="PF00001">
    <property type="entry name" value="7tm_1"/>
    <property type="match status" value="1"/>
</dbReference>
<dbReference type="GO" id="GO:0005886">
    <property type="term" value="C:plasma membrane"/>
    <property type="evidence" value="ECO:0007669"/>
    <property type="project" value="UniProtKB-SubCell"/>
</dbReference>
<evidence type="ECO:0000313" key="16">
    <source>
        <dbReference type="Proteomes" id="UP000472260"/>
    </source>
</evidence>
<dbReference type="FunFam" id="1.20.1070.10:FF:000065">
    <property type="entry name" value="G-protein coupled receptor 4"/>
    <property type="match status" value="1"/>
</dbReference>
<dbReference type="PROSITE" id="PS50262">
    <property type="entry name" value="G_PROTEIN_RECEP_F1_2"/>
    <property type="match status" value="1"/>
</dbReference>
<dbReference type="PANTHER" id="PTHR24234:SF7">
    <property type="entry name" value="G-PROTEIN COUPLED RECEPTOR 132-RELATED"/>
    <property type="match status" value="1"/>
</dbReference>
<evidence type="ECO:0000256" key="2">
    <source>
        <dbReference type="ARBA" id="ARBA00010663"/>
    </source>
</evidence>
<feature type="transmembrane region" description="Helical" evidence="13">
    <location>
        <begin position="104"/>
        <end position="122"/>
    </location>
</feature>
<keyword evidence="10" id="KW-0325">Glycoprotein</keyword>
<keyword evidence="5 13" id="KW-1133">Transmembrane helix</keyword>
<name>A0A671L3B5_9TELE</name>
<evidence type="ECO:0000256" key="3">
    <source>
        <dbReference type="ARBA" id="ARBA00022475"/>
    </source>
</evidence>
<dbReference type="InterPro" id="IPR000276">
    <property type="entry name" value="GPCR_Rhodpsn"/>
</dbReference>
<comment type="similarity">
    <text evidence="2 12">Belongs to the G-protein coupled receptor 1 family.</text>
</comment>
<dbReference type="Proteomes" id="UP000472260">
    <property type="component" value="Unassembled WGS sequence"/>
</dbReference>
<evidence type="ECO:0000256" key="7">
    <source>
        <dbReference type="ARBA" id="ARBA00023136"/>
    </source>
</evidence>
<evidence type="ECO:0000256" key="11">
    <source>
        <dbReference type="ARBA" id="ARBA00023224"/>
    </source>
</evidence>
<evidence type="ECO:0000256" key="5">
    <source>
        <dbReference type="ARBA" id="ARBA00022989"/>
    </source>
</evidence>
<feature type="transmembrane region" description="Helical" evidence="13">
    <location>
        <begin position="60"/>
        <end position="84"/>
    </location>
</feature>
<evidence type="ECO:0000256" key="12">
    <source>
        <dbReference type="RuleBase" id="RU000688"/>
    </source>
</evidence>
<organism evidence="15 16">
    <name type="scientific">Sinocyclocheilus anshuiensis</name>
    <dbReference type="NCBI Taxonomy" id="1608454"/>
    <lineage>
        <taxon>Eukaryota</taxon>
        <taxon>Metazoa</taxon>
        <taxon>Chordata</taxon>
        <taxon>Craniata</taxon>
        <taxon>Vertebrata</taxon>
        <taxon>Euteleostomi</taxon>
        <taxon>Actinopterygii</taxon>
        <taxon>Neopterygii</taxon>
        <taxon>Teleostei</taxon>
        <taxon>Ostariophysi</taxon>
        <taxon>Cypriniformes</taxon>
        <taxon>Cyprinidae</taxon>
        <taxon>Cyprininae</taxon>
        <taxon>Sinocyclocheilus</taxon>
    </lineage>
</organism>
<keyword evidence="6 12" id="KW-0297">G-protein coupled receptor</keyword>
<accession>A0A671L3B5</accession>
<evidence type="ECO:0000256" key="9">
    <source>
        <dbReference type="ARBA" id="ARBA00023170"/>
    </source>
</evidence>
<dbReference type="InterPro" id="IPR017452">
    <property type="entry name" value="GPCR_Rhodpsn_7TM"/>
</dbReference>
<evidence type="ECO:0000256" key="6">
    <source>
        <dbReference type="ARBA" id="ARBA00023040"/>
    </source>
</evidence>
<evidence type="ECO:0000259" key="14">
    <source>
        <dbReference type="PROSITE" id="PS50262"/>
    </source>
</evidence>
<feature type="transmembrane region" description="Helical" evidence="13">
    <location>
        <begin position="20"/>
        <end position="48"/>
    </location>
</feature>
<reference evidence="15" key="1">
    <citation type="submission" date="2025-08" db="UniProtKB">
        <authorList>
            <consortium name="Ensembl"/>
        </authorList>
    </citation>
    <scope>IDENTIFICATION</scope>
</reference>
<dbReference type="GO" id="GO:0004930">
    <property type="term" value="F:G protein-coupled receptor activity"/>
    <property type="evidence" value="ECO:0007669"/>
    <property type="project" value="UniProtKB-KW"/>
</dbReference>
<evidence type="ECO:0000256" key="13">
    <source>
        <dbReference type="SAM" id="Phobius"/>
    </source>
</evidence>
<keyword evidence="4 12" id="KW-0812">Transmembrane</keyword>
<feature type="transmembrane region" description="Helical" evidence="13">
    <location>
        <begin position="234"/>
        <end position="264"/>
    </location>
</feature>
<feature type="transmembrane region" description="Helical" evidence="13">
    <location>
        <begin position="142"/>
        <end position="164"/>
    </location>
</feature>
<evidence type="ECO:0000256" key="1">
    <source>
        <dbReference type="ARBA" id="ARBA00004651"/>
    </source>
</evidence>
<dbReference type="AlphaFoldDB" id="A0A671L3B5"/>
<sequence>RTLIMLMKLGNTLLNSSCVIMTQAAGHLLISIYIIAFILGLLFNLITIGPIIQQICRRNVLGIYLLSLSFSDLLYILTMPLWVYYFNNNHKWNLGQGLCSLAGFFYYSNLYISIYLLCCISIDRCLAITFPLRVQVFRQQHYAWIICGLVYVFVMALHSLVLYLDKLSDPLDDTEQTCYETFPMTERIAMFNLIRVGIGFLLPLVVISVCYWLIPTKVQQSRGVDDQGKRKVKLLSMGVIGIFSFCFAPYHILLMVRSIAFFYLGDKQTCSFEQAMYLPFTCSLALSSLNSVVDPVLYVLASNGVREDMKLFCWKNKQTQVRGSHLVDSQWKTRVTNLG</sequence>
<keyword evidence="3" id="KW-1003">Cell membrane</keyword>
<keyword evidence="16" id="KW-1185">Reference proteome</keyword>
<proteinExistence type="inferred from homology"/>